<gene>
    <name evidence="2" type="ORF">FOZ63_033645</name>
</gene>
<feature type="non-terminal residue" evidence="2">
    <location>
        <position position="1"/>
    </location>
</feature>
<sequence>VPQQFFISKSSEHRSLLKAIHYPVPTREVKVGGAAATGANDTSATTERIDTIPRGTVRSGAHRHFGLITLTKQVENSGLEIQHGSGGGSWVAVDTNEDELLVNVGELMDFWTGGRWKPVEHRVVETGQKLNRPGVYYPTTTRQQQQQQPYHSDIAGSMCSNPPVIAEDWFKLAYYQYYGIVISAVMIKEAIVYSNGRCEGIGDDKCGYIIHAPPRHNYTAIHQDDGQVIRMQLEFTTCKYRPYLEELSRCQSLFSPACCITSHLRDSLYDDEVYYYKSTKKLTSVMWGDDATVSSLTGDVIVKGRIDHEMEAILILYKYSSYLRYTIHWPSPLQSPHATRVSTTGVWYKYSMVRREGFLLHDMMPDDVRTAFGPAFIEALRKVKLPEWAADALPEWMRDANPTAAASSSAVHLPTVLSNSERPHYSHDYNDDIDNRNPLMKLPTLSPEEGGFIISMVIYEDALICLNRSGGCLIASGDGQFNILLPPPSDGYSRMHHEDRSLFWVYASSS</sequence>
<dbReference type="Proteomes" id="UP000553632">
    <property type="component" value="Unassembled WGS sequence"/>
</dbReference>
<dbReference type="PANTHER" id="PTHR47990">
    <property type="entry name" value="2-OXOGLUTARATE (2OG) AND FE(II)-DEPENDENT OXYGENASE SUPERFAMILY PROTEIN-RELATED"/>
    <property type="match status" value="1"/>
</dbReference>
<dbReference type="EMBL" id="JABANO010013793">
    <property type="protein sequence ID" value="KAF4739639.1"/>
    <property type="molecule type" value="Genomic_DNA"/>
</dbReference>
<reference evidence="2 3" key="1">
    <citation type="submission" date="2020-04" db="EMBL/GenBank/DDBJ databases">
        <title>Perkinsus olseni comparative genomics.</title>
        <authorList>
            <person name="Bogema D.R."/>
        </authorList>
    </citation>
    <scope>NUCLEOTIDE SEQUENCE [LARGE SCALE GENOMIC DNA]</scope>
    <source>
        <strain evidence="2 3">ATCC PRA-207</strain>
    </source>
</reference>
<keyword evidence="3" id="KW-1185">Reference proteome</keyword>
<dbReference type="SUPFAM" id="SSF51197">
    <property type="entry name" value="Clavaminate synthase-like"/>
    <property type="match status" value="1"/>
</dbReference>
<dbReference type="InterPro" id="IPR044861">
    <property type="entry name" value="IPNS-like_FE2OG_OXY"/>
</dbReference>
<evidence type="ECO:0000313" key="3">
    <source>
        <dbReference type="Proteomes" id="UP000553632"/>
    </source>
</evidence>
<proteinExistence type="predicted"/>
<dbReference type="Gene3D" id="2.60.120.330">
    <property type="entry name" value="B-lactam Antibiotic, Isopenicillin N Synthase, Chain"/>
    <property type="match status" value="1"/>
</dbReference>
<evidence type="ECO:0000259" key="1">
    <source>
        <dbReference type="Pfam" id="PF03171"/>
    </source>
</evidence>
<organism evidence="2 3">
    <name type="scientific">Perkinsus olseni</name>
    <name type="common">Perkinsus atlanticus</name>
    <dbReference type="NCBI Taxonomy" id="32597"/>
    <lineage>
        <taxon>Eukaryota</taxon>
        <taxon>Sar</taxon>
        <taxon>Alveolata</taxon>
        <taxon>Perkinsozoa</taxon>
        <taxon>Perkinsea</taxon>
        <taxon>Perkinsida</taxon>
        <taxon>Perkinsidae</taxon>
        <taxon>Perkinsus</taxon>
    </lineage>
</organism>
<accession>A0A7J6T2Z6</accession>
<evidence type="ECO:0000313" key="2">
    <source>
        <dbReference type="EMBL" id="KAF4739639.1"/>
    </source>
</evidence>
<dbReference type="AlphaFoldDB" id="A0A7J6T2Z6"/>
<feature type="domain" description="Isopenicillin N synthase-like Fe(2+) 2OG dioxygenase" evidence="1">
    <location>
        <begin position="56"/>
        <end position="126"/>
    </location>
</feature>
<dbReference type="InterPro" id="IPR027443">
    <property type="entry name" value="IPNS-like_sf"/>
</dbReference>
<protein>
    <recommendedName>
        <fullName evidence="1">Isopenicillin N synthase-like Fe(2+) 2OG dioxygenase domain-containing protein</fullName>
    </recommendedName>
</protein>
<dbReference type="InterPro" id="IPR050231">
    <property type="entry name" value="Iron_ascorbate_oxido_reductase"/>
</dbReference>
<name>A0A7J6T2Z6_PEROL</name>
<dbReference type="Pfam" id="PF03171">
    <property type="entry name" value="2OG-FeII_Oxy"/>
    <property type="match status" value="1"/>
</dbReference>
<comment type="caution">
    <text evidence="2">The sequence shown here is derived from an EMBL/GenBank/DDBJ whole genome shotgun (WGS) entry which is preliminary data.</text>
</comment>
<feature type="non-terminal residue" evidence="2">
    <location>
        <position position="510"/>
    </location>
</feature>